<dbReference type="AlphaFoldDB" id="A0A6S6QQH0"/>
<keyword evidence="2" id="KW-1185">Reference proteome</keyword>
<name>A0A6S6QQH0_9FIRM</name>
<accession>A0A6S6QQH0</accession>
<dbReference type="InterPro" id="IPR009057">
    <property type="entry name" value="Homeodomain-like_sf"/>
</dbReference>
<evidence type="ECO:0000313" key="1">
    <source>
        <dbReference type="EMBL" id="BCJ92834.1"/>
    </source>
</evidence>
<protein>
    <recommendedName>
        <fullName evidence="3">Mor transcription activator domain-containing protein</fullName>
    </recommendedName>
</protein>
<reference evidence="1 2" key="1">
    <citation type="journal article" date="2016" name="Int. J. Syst. Evol. Microbiol.">
        <title>Descriptions of Anaerotaenia torta gen. nov., sp. nov. and Anaerocolumna cellulosilytica gen. nov., sp. nov. isolated from a methanogenic reactor of cattle waste.</title>
        <authorList>
            <person name="Uek A."/>
            <person name="Ohtaki Y."/>
            <person name="Kaku N."/>
            <person name="Ueki K."/>
        </authorList>
    </citation>
    <scope>NUCLEOTIDE SEQUENCE [LARGE SCALE GENOMIC DNA]</scope>
    <source>
        <strain evidence="1 2">SN021</strain>
    </source>
</reference>
<dbReference type="EMBL" id="AP023367">
    <property type="protein sequence ID" value="BCJ92834.1"/>
    <property type="molecule type" value="Genomic_DNA"/>
</dbReference>
<sequence>MVNKNTENLKELRDIIGFEQFKVVTKLMPGKLLHISDWGGFISKEERDAAIRKDLYHNMGIPEIANKYGLGIHAIYKITEHKK</sequence>
<evidence type="ECO:0000313" key="2">
    <source>
        <dbReference type="Proteomes" id="UP000515561"/>
    </source>
</evidence>
<evidence type="ECO:0008006" key="3">
    <source>
        <dbReference type="Google" id="ProtNLM"/>
    </source>
</evidence>
<organism evidence="1 2">
    <name type="scientific">Anaerocolumna cellulosilytica</name>
    <dbReference type="NCBI Taxonomy" id="433286"/>
    <lineage>
        <taxon>Bacteria</taxon>
        <taxon>Bacillati</taxon>
        <taxon>Bacillota</taxon>
        <taxon>Clostridia</taxon>
        <taxon>Lachnospirales</taxon>
        <taxon>Lachnospiraceae</taxon>
        <taxon>Anaerocolumna</taxon>
    </lineage>
</organism>
<gene>
    <name evidence="1" type="ORF">acsn021_04030</name>
</gene>
<dbReference type="Proteomes" id="UP000515561">
    <property type="component" value="Chromosome"/>
</dbReference>
<dbReference type="SUPFAM" id="SSF46689">
    <property type="entry name" value="Homeodomain-like"/>
    <property type="match status" value="1"/>
</dbReference>
<dbReference type="KEGG" id="acel:acsn021_04030"/>
<proteinExistence type="predicted"/>